<comment type="similarity">
    <text evidence="2">Belongs to the autoinducer-2 exporter (AI-2E) (TC 2.A.86) family.</text>
</comment>
<evidence type="ECO:0000256" key="7">
    <source>
        <dbReference type="ARBA" id="ARBA00023136"/>
    </source>
</evidence>
<evidence type="ECO:0000313" key="8">
    <source>
        <dbReference type="EMBL" id="HJE39678.1"/>
    </source>
</evidence>
<reference evidence="8" key="2">
    <citation type="submission" date="2021-09" db="EMBL/GenBank/DDBJ databases">
        <authorList>
            <person name="Gilroy R."/>
        </authorList>
    </citation>
    <scope>NUCLEOTIDE SEQUENCE</scope>
    <source>
        <strain evidence="8">4100</strain>
    </source>
</reference>
<protein>
    <submittedName>
        <fullName evidence="8">AI-2E family transporter</fullName>
    </submittedName>
</protein>
<evidence type="ECO:0000256" key="5">
    <source>
        <dbReference type="ARBA" id="ARBA00022692"/>
    </source>
</evidence>
<evidence type="ECO:0000313" key="9">
    <source>
        <dbReference type="Proteomes" id="UP000711407"/>
    </source>
</evidence>
<comment type="caution">
    <text evidence="8">The sequence shown here is derived from an EMBL/GenBank/DDBJ whole genome shotgun (WGS) entry which is preliminary data.</text>
</comment>
<dbReference type="EMBL" id="DYXT01000040">
    <property type="protein sequence ID" value="HJE39678.1"/>
    <property type="molecule type" value="Genomic_DNA"/>
</dbReference>
<proteinExistence type="inferred from homology"/>
<reference evidence="8" key="1">
    <citation type="journal article" date="2021" name="PeerJ">
        <title>Extensive microbial diversity within the chicken gut microbiome revealed by metagenomics and culture.</title>
        <authorList>
            <person name="Gilroy R."/>
            <person name="Ravi A."/>
            <person name="Getino M."/>
            <person name="Pursley I."/>
            <person name="Horton D.L."/>
            <person name="Alikhan N.F."/>
            <person name="Baker D."/>
            <person name="Gharbi K."/>
            <person name="Hall N."/>
            <person name="Watson M."/>
            <person name="Adriaenssens E.M."/>
            <person name="Foster-Nyarko E."/>
            <person name="Jarju S."/>
            <person name="Secka A."/>
            <person name="Antonio M."/>
            <person name="Oren A."/>
            <person name="Chaudhuri R.R."/>
            <person name="La Ragione R."/>
            <person name="Hildebrand F."/>
            <person name="Pallen M.J."/>
        </authorList>
    </citation>
    <scope>NUCLEOTIDE SEQUENCE</scope>
    <source>
        <strain evidence="8">4100</strain>
    </source>
</reference>
<evidence type="ECO:0000256" key="1">
    <source>
        <dbReference type="ARBA" id="ARBA00004651"/>
    </source>
</evidence>
<gene>
    <name evidence="8" type="ORF">K8V47_07995</name>
</gene>
<sequence>MPNTHSRPYTFDRVVRILFTIALLAVAIYLINYLKAVLLPFGVACLIAYILEPFVQFNRRLLHLRGRIIAVFVTLFESLFIISIASAFAVPYIIAEFREMGHLLQDYASSELHIPYLPEEIHSFIRRNIDLDGLSRMITKDEWITIIEGTFRTAWELITNSISFMLGILNWVMVILYVIFLMIDYDRLERGLRWVVPPKYRRPVFHIANDIKTSMNHYFRGQSLIAFIVGVLFCIGFTIVGVPLAIPLGLLIGLMNMVPYLQLASFPLTAFLCMVASVGEGGNFWTIFGEAFLVYCVVQVIQDLFLTPKIMGKAMGLNPAIILFSLSVWGSLLGILGMIIALPLTTLVIAYYNKYIISRGNIEAEASADNKIEERNEC</sequence>
<evidence type="ECO:0000256" key="3">
    <source>
        <dbReference type="ARBA" id="ARBA00022448"/>
    </source>
</evidence>
<comment type="subcellular location">
    <subcellularLocation>
        <location evidence="1">Cell membrane</location>
        <topology evidence="1">Multi-pass membrane protein</topology>
    </subcellularLocation>
</comment>
<keyword evidence="5" id="KW-0812">Transmembrane</keyword>
<name>A0A4Q0U902_9BACT</name>
<dbReference type="InterPro" id="IPR002549">
    <property type="entry name" value="AI-2E-like"/>
</dbReference>
<dbReference type="Proteomes" id="UP000711407">
    <property type="component" value="Unassembled WGS sequence"/>
</dbReference>
<keyword evidence="3" id="KW-0813">Transport</keyword>
<evidence type="ECO:0000256" key="2">
    <source>
        <dbReference type="ARBA" id="ARBA00009773"/>
    </source>
</evidence>
<dbReference type="Pfam" id="PF01594">
    <property type="entry name" value="AI-2E_transport"/>
    <property type="match status" value="1"/>
</dbReference>
<evidence type="ECO:0000256" key="6">
    <source>
        <dbReference type="ARBA" id="ARBA00022989"/>
    </source>
</evidence>
<keyword evidence="6" id="KW-1133">Transmembrane helix</keyword>
<dbReference type="GO" id="GO:0005886">
    <property type="term" value="C:plasma membrane"/>
    <property type="evidence" value="ECO:0007669"/>
    <property type="project" value="UniProtKB-SubCell"/>
</dbReference>
<keyword evidence="4" id="KW-1003">Cell membrane</keyword>
<dbReference type="AlphaFoldDB" id="A0A4Q0U902"/>
<keyword evidence="7" id="KW-0472">Membrane</keyword>
<evidence type="ECO:0000256" key="4">
    <source>
        <dbReference type="ARBA" id="ARBA00022475"/>
    </source>
</evidence>
<organism evidence="8 9">
    <name type="scientific">Candidatus Amulumruptor caecigallinarius</name>
    <dbReference type="NCBI Taxonomy" id="2109911"/>
    <lineage>
        <taxon>Bacteria</taxon>
        <taxon>Pseudomonadati</taxon>
        <taxon>Bacteroidota</taxon>
        <taxon>Bacteroidia</taxon>
        <taxon>Bacteroidales</taxon>
        <taxon>Muribaculaceae</taxon>
        <taxon>Candidatus Amulumruptor</taxon>
    </lineage>
</organism>
<dbReference type="PANTHER" id="PTHR21716:SF53">
    <property type="entry name" value="PERMEASE PERM-RELATED"/>
    <property type="match status" value="1"/>
</dbReference>
<dbReference type="GO" id="GO:0055085">
    <property type="term" value="P:transmembrane transport"/>
    <property type="evidence" value="ECO:0007669"/>
    <property type="project" value="TreeGrafter"/>
</dbReference>
<dbReference type="PANTHER" id="PTHR21716">
    <property type="entry name" value="TRANSMEMBRANE PROTEIN"/>
    <property type="match status" value="1"/>
</dbReference>
<accession>A0A4Q0U902</accession>